<keyword evidence="1 4" id="KW-0413">Isomerase</keyword>
<dbReference type="EMBL" id="QZJZ01000071">
    <property type="protein sequence ID" value="RJP58143.1"/>
    <property type="molecule type" value="Genomic_DNA"/>
</dbReference>
<dbReference type="NCBIfam" id="TIGR00236">
    <property type="entry name" value="wecB"/>
    <property type="match status" value="1"/>
</dbReference>
<dbReference type="CDD" id="cd03786">
    <property type="entry name" value="GTB_UDP-GlcNAc_2-Epimerase"/>
    <property type="match status" value="1"/>
</dbReference>
<dbReference type="InterPro" id="IPR003331">
    <property type="entry name" value="UDP_GlcNAc_Epimerase_2_dom"/>
</dbReference>
<dbReference type="SUPFAM" id="SSF53756">
    <property type="entry name" value="UDP-Glycosyltransferase/glycogen phosphorylase"/>
    <property type="match status" value="1"/>
</dbReference>
<dbReference type="InterPro" id="IPR029767">
    <property type="entry name" value="WecB-like"/>
</dbReference>
<evidence type="ECO:0000259" key="5">
    <source>
        <dbReference type="Pfam" id="PF02350"/>
    </source>
</evidence>
<name>A0A3A4R0I9_9BACT</name>
<dbReference type="AlphaFoldDB" id="A0A3A4R0I9"/>
<proteinExistence type="inferred from homology"/>
<dbReference type="Pfam" id="PF02350">
    <property type="entry name" value="Epimerase_2"/>
    <property type="match status" value="1"/>
</dbReference>
<evidence type="ECO:0000256" key="2">
    <source>
        <dbReference type="ARBA" id="ARBA00038209"/>
    </source>
</evidence>
<dbReference type="PANTHER" id="PTHR43174">
    <property type="entry name" value="UDP-N-ACETYLGLUCOSAMINE 2-EPIMERASE"/>
    <property type="match status" value="1"/>
</dbReference>
<protein>
    <recommendedName>
        <fullName evidence="3">UDP-N-acetylglucosamine 2-epimerase (non-hydrolyzing)</fullName>
        <ecNumber evidence="3">5.1.3.14</ecNumber>
    </recommendedName>
</protein>
<dbReference type="Proteomes" id="UP000266426">
    <property type="component" value="Unassembled WGS sequence"/>
</dbReference>
<feature type="domain" description="UDP-N-acetylglucosamine 2-epimerase" evidence="5">
    <location>
        <begin position="25"/>
        <end position="367"/>
    </location>
</feature>
<accession>A0A3A4R0I9</accession>
<dbReference type="GO" id="GO:0008761">
    <property type="term" value="F:UDP-N-acetylglucosamine 2-epimerase activity"/>
    <property type="evidence" value="ECO:0007669"/>
    <property type="project" value="UniProtKB-EC"/>
</dbReference>
<evidence type="ECO:0000256" key="4">
    <source>
        <dbReference type="RuleBase" id="RU003513"/>
    </source>
</evidence>
<evidence type="ECO:0000256" key="1">
    <source>
        <dbReference type="ARBA" id="ARBA00023235"/>
    </source>
</evidence>
<gene>
    <name evidence="6" type="ORF">C4541_08930</name>
</gene>
<evidence type="ECO:0000313" key="7">
    <source>
        <dbReference type="Proteomes" id="UP000266426"/>
    </source>
</evidence>
<dbReference type="PANTHER" id="PTHR43174:SF2">
    <property type="entry name" value="UDP-N-ACETYLGLUCOSAMINE 2-EPIMERASE"/>
    <property type="match status" value="1"/>
</dbReference>
<organism evidence="6 7">
    <name type="scientific">Candidatus Auribacter fodinae</name>
    <dbReference type="NCBI Taxonomy" id="2093366"/>
    <lineage>
        <taxon>Bacteria</taxon>
        <taxon>Pseudomonadati</taxon>
        <taxon>Candidatus Auribacterota</taxon>
        <taxon>Candidatus Auribacteria</taxon>
        <taxon>Candidatus Auribacterales</taxon>
        <taxon>Candidatus Auribacteraceae</taxon>
        <taxon>Candidatus Auribacter</taxon>
    </lineage>
</organism>
<comment type="similarity">
    <text evidence="2 4">Belongs to the UDP-N-acetylglucosamine 2-epimerase family.</text>
</comment>
<evidence type="ECO:0000256" key="3">
    <source>
        <dbReference type="ARBA" id="ARBA00038858"/>
    </source>
</evidence>
<dbReference type="EC" id="5.1.3.14" evidence="3"/>
<sequence>MRKKIMLVIGTRPEAVKLAPVVKELEKYPDLFDVITVLTGQHREMLDQVMQVFHITPRHDLNIMQKNQTIVDVTQRAMQGIYKLLEEDTPDMVIAQGDTTTVFVAGLMSFYKRIPFAHVEAGLRTYDNYSPYPEEINRRLTAPLAELHFAPTQKSRDNLVGERIPADKVFITGNTVIDALLYILENTSVNDKEYLASYGLEPKKFILVTAHRRESFGEPFRQLCIGLKRIADTYTDYKVIYPVHLNPNVRKPVFDILGDSPNITLIEPLDYFNFVHLMKHAHIILTDSGGIQEEAPSLGIPVLVLRDVTERPEAVDAGTVRVVGTQSDSIFSEVKRLMEDSSAYQSMARAINPYGDGTSSRRIKDII</sequence>
<dbReference type="Gene3D" id="3.40.50.2000">
    <property type="entry name" value="Glycogen Phosphorylase B"/>
    <property type="match status" value="2"/>
</dbReference>
<reference evidence="6 7" key="1">
    <citation type="journal article" date="2017" name="ISME J.">
        <title>Energy and carbon metabolisms in a deep terrestrial subsurface fluid microbial community.</title>
        <authorList>
            <person name="Momper L."/>
            <person name="Jungbluth S.P."/>
            <person name="Lee M.D."/>
            <person name="Amend J.P."/>
        </authorList>
    </citation>
    <scope>NUCLEOTIDE SEQUENCE [LARGE SCALE GENOMIC DNA]</scope>
    <source>
        <strain evidence="6">SURF_26</strain>
    </source>
</reference>
<comment type="caution">
    <text evidence="6">The sequence shown here is derived from an EMBL/GenBank/DDBJ whole genome shotgun (WGS) entry which is preliminary data.</text>
</comment>
<evidence type="ECO:0000313" key="6">
    <source>
        <dbReference type="EMBL" id="RJP58143.1"/>
    </source>
</evidence>
<feature type="non-terminal residue" evidence="6">
    <location>
        <position position="367"/>
    </location>
</feature>